<feature type="transmembrane region" description="Helical" evidence="7">
    <location>
        <begin position="195"/>
        <end position="215"/>
    </location>
</feature>
<keyword evidence="3" id="KW-0813">Transport</keyword>
<feature type="transmembrane region" description="Helical" evidence="7">
    <location>
        <begin position="154"/>
        <end position="174"/>
    </location>
</feature>
<organism evidence="8">
    <name type="scientific">Gracilariopsis longissima</name>
    <dbReference type="NCBI Taxonomy" id="172976"/>
    <lineage>
        <taxon>Eukaryota</taxon>
        <taxon>Rhodophyta</taxon>
        <taxon>Florideophyceae</taxon>
        <taxon>Rhodymeniophycidae</taxon>
        <taxon>Gracilariales</taxon>
        <taxon>Gracilariaceae</taxon>
        <taxon>Gracilariopsis</taxon>
    </lineage>
</organism>
<evidence type="ECO:0000256" key="2">
    <source>
        <dbReference type="ARBA" id="ARBA00007556"/>
    </source>
</evidence>
<dbReference type="GeneID" id="37623870"/>
<feature type="transmembrane region" description="Helical" evidence="7">
    <location>
        <begin position="49"/>
        <end position="66"/>
    </location>
</feature>
<dbReference type="InterPro" id="IPR003453">
    <property type="entry name" value="ABC_MlaE_roteobac"/>
</dbReference>
<dbReference type="GO" id="GO:0043190">
    <property type="term" value="C:ATP-binding cassette (ABC) transporter complex"/>
    <property type="evidence" value="ECO:0007669"/>
    <property type="project" value="InterPro"/>
</dbReference>
<evidence type="ECO:0000256" key="7">
    <source>
        <dbReference type="RuleBase" id="RU362044"/>
    </source>
</evidence>
<dbReference type="RefSeq" id="YP_009511190.1">
    <property type="nucleotide sequence ID" value="NC_039143.1"/>
</dbReference>
<keyword evidence="6 7" id="KW-0472">Membrane</keyword>
<dbReference type="GO" id="GO:0005548">
    <property type="term" value="F:phospholipid transporter activity"/>
    <property type="evidence" value="ECO:0007669"/>
    <property type="project" value="TreeGrafter"/>
</dbReference>
<dbReference type="InterPro" id="IPR030802">
    <property type="entry name" value="Permease_MalE"/>
</dbReference>
<evidence type="ECO:0000256" key="5">
    <source>
        <dbReference type="ARBA" id="ARBA00022989"/>
    </source>
</evidence>
<dbReference type="AlphaFoldDB" id="A0A345U9D1"/>
<reference evidence="8" key="1">
    <citation type="submission" date="2018-05" db="EMBL/GenBank/DDBJ databases">
        <title>Organellar genomes of Gracilariaceae.</title>
        <authorList>
            <person name="Iha C."/>
            <person name="Oliveira M.C."/>
        </authorList>
    </citation>
    <scope>NUCLEOTIDE SEQUENCE</scope>
</reference>
<gene>
    <name evidence="8" type="primary">ycf63</name>
</gene>
<evidence type="ECO:0008006" key="9">
    <source>
        <dbReference type="Google" id="ProtNLM"/>
    </source>
</evidence>
<keyword evidence="5 7" id="KW-1133">Transmembrane helix</keyword>
<dbReference type="PANTHER" id="PTHR30188:SF4">
    <property type="entry name" value="PROTEIN TRIGALACTOSYLDIACYLGLYCEROL 1, CHLOROPLASTIC"/>
    <property type="match status" value="1"/>
</dbReference>
<dbReference type="Pfam" id="PF02405">
    <property type="entry name" value="MlaE"/>
    <property type="match status" value="1"/>
</dbReference>
<accession>A0A345U9D1</accession>
<sequence length="261" mass="29235">MFINLNYFQSLKKLIVNCKLFIKKKVQFLIFNIYWSNTIEQIKIVGPDSLSIIIITAFFVGMVFTLQIVKEFLYINAIGLVGSILTISFIRELSPVLTSVIIVGRIASYFTAELATMSVTEQLDALYLLETSPISYLVVPRVFSSVLMLPFLNIFSFMTSLFSSSFVCFTIYNIHPEIFFTSSFSSLYVTDIIKSLFKTLIFGFLISIISCIWGINTHGGAKGVGQSTTSSVVSSLLAIFISDFILSYIMFSKVESAIKTL</sequence>
<keyword evidence="4 7" id="KW-0812">Transmembrane</keyword>
<feature type="transmembrane region" description="Helical" evidence="7">
    <location>
        <begin position="73"/>
        <end position="90"/>
    </location>
</feature>
<geneLocation type="chloroplast" evidence="8"/>
<keyword evidence="8" id="KW-0934">Plastid</keyword>
<evidence type="ECO:0000256" key="4">
    <source>
        <dbReference type="ARBA" id="ARBA00022692"/>
    </source>
</evidence>
<evidence type="ECO:0000313" key="8">
    <source>
        <dbReference type="EMBL" id="AXI97067.1"/>
    </source>
</evidence>
<name>A0A345U9D1_9FLOR</name>
<feature type="transmembrane region" description="Helical" evidence="7">
    <location>
        <begin position="227"/>
        <end position="251"/>
    </location>
</feature>
<evidence type="ECO:0000256" key="1">
    <source>
        <dbReference type="ARBA" id="ARBA00004141"/>
    </source>
</evidence>
<dbReference type="PANTHER" id="PTHR30188">
    <property type="entry name" value="ABC TRANSPORTER PERMEASE PROTEIN-RELATED"/>
    <property type="match status" value="1"/>
</dbReference>
<proteinExistence type="inferred from homology"/>
<protein>
    <recommendedName>
        <fullName evidence="9">ABC transporter permease</fullName>
    </recommendedName>
</protein>
<dbReference type="NCBIfam" id="TIGR00056">
    <property type="entry name" value="MlaE family lipid ABC transporter permease subunit"/>
    <property type="match status" value="1"/>
</dbReference>
<dbReference type="EMBL" id="MH396014">
    <property type="protein sequence ID" value="AXI97067.1"/>
    <property type="molecule type" value="Genomic_DNA"/>
</dbReference>
<evidence type="ECO:0000256" key="3">
    <source>
        <dbReference type="ARBA" id="ARBA00022448"/>
    </source>
</evidence>
<evidence type="ECO:0000256" key="6">
    <source>
        <dbReference type="ARBA" id="ARBA00023136"/>
    </source>
</evidence>
<comment type="subcellular location">
    <subcellularLocation>
        <location evidence="1">Membrane</location>
        <topology evidence="1">Multi-pass membrane protein</topology>
    </subcellularLocation>
</comment>
<keyword evidence="8" id="KW-0150">Chloroplast</keyword>
<comment type="similarity">
    <text evidence="2 7">Belongs to the MlaE permease family.</text>
</comment>